<protein>
    <recommendedName>
        <fullName evidence="3">PPM-type phosphatase domain-containing protein</fullName>
    </recommendedName>
</protein>
<reference evidence="1" key="1">
    <citation type="submission" date="2019-09" db="EMBL/GenBank/DDBJ databases">
        <title>Draft genome information of white flower Hibiscus syriacus.</title>
        <authorList>
            <person name="Kim Y.-M."/>
        </authorList>
    </citation>
    <scope>NUCLEOTIDE SEQUENCE [LARGE SCALE GENOMIC DNA]</scope>
    <source>
        <strain evidence="1">YM2019G1</strain>
    </source>
</reference>
<organism evidence="1 2">
    <name type="scientific">Hibiscus syriacus</name>
    <name type="common">Rose of Sharon</name>
    <dbReference type="NCBI Taxonomy" id="106335"/>
    <lineage>
        <taxon>Eukaryota</taxon>
        <taxon>Viridiplantae</taxon>
        <taxon>Streptophyta</taxon>
        <taxon>Embryophyta</taxon>
        <taxon>Tracheophyta</taxon>
        <taxon>Spermatophyta</taxon>
        <taxon>Magnoliopsida</taxon>
        <taxon>eudicotyledons</taxon>
        <taxon>Gunneridae</taxon>
        <taxon>Pentapetalae</taxon>
        <taxon>rosids</taxon>
        <taxon>malvids</taxon>
        <taxon>Malvales</taxon>
        <taxon>Malvaceae</taxon>
        <taxon>Malvoideae</taxon>
        <taxon>Hibiscus</taxon>
    </lineage>
</organism>
<sequence>MFSVDVAAEEAERILQCRGRVFCLHDEPGVHRVWLPGEESPGWRCPELSGTTALKITDLFRFRKSHNDITGRDEFVVLATDGIGEQYSELVFPLEKMDEFGCHLIWQFSCCWLLPPVLIKSHSHLQGWISTLKSSINHQINFECFSLGKEWNEFGCHLIGNSLAVGCCLQSSLTLIFKASASD</sequence>
<keyword evidence="2" id="KW-1185">Reference proteome</keyword>
<evidence type="ECO:0000313" key="1">
    <source>
        <dbReference type="EMBL" id="KAE8706436.1"/>
    </source>
</evidence>
<accession>A0A6A3AQE4</accession>
<dbReference type="Proteomes" id="UP000436088">
    <property type="component" value="Unassembled WGS sequence"/>
</dbReference>
<dbReference type="AlphaFoldDB" id="A0A6A3AQE4"/>
<evidence type="ECO:0000313" key="2">
    <source>
        <dbReference type="Proteomes" id="UP000436088"/>
    </source>
</evidence>
<gene>
    <name evidence="1" type="ORF">F3Y22_tig00110393pilonHSYRG00169</name>
</gene>
<proteinExistence type="predicted"/>
<name>A0A6A3AQE4_HIBSY</name>
<dbReference type="EMBL" id="VEPZ02000970">
    <property type="protein sequence ID" value="KAE8706436.1"/>
    <property type="molecule type" value="Genomic_DNA"/>
</dbReference>
<evidence type="ECO:0008006" key="3">
    <source>
        <dbReference type="Google" id="ProtNLM"/>
    </source>
</evidence>
<comment type="caution">
    <text evidence="1">The sequence shown here is derived from an EMBL/GenBank/DDBJ whole genome shotgun (WGS) entry which is preliminary data.</text>
</comment>